<dbReference type="InterPro" id="IPR006260">
    <property type="entry name" value="TonB/TolA_C"/>
</dbReference>
<feature type="transmembrane region" description="Helical" evidence="5">
    <location>
        <begin position="38"/>
        <end position="56"/>
    </location>
</feature>
<name>A0A0B3XX18_9ALTE</name>
<comment type="caution">
    <text evidence="5">Lacks conserved residue(s) required for the propagation of feature annotation.</text>
</comment>
<dbReference type="Pfam" id="PF03544">
    <property type="entry name" value="TonB_C"/>
    <property type="match status" value="1"/>
</dbReference>
<accession>A0A0B3XX18</accession>
<dbReference type="PRINTS" id="PR01374">
    <property type="entry name" value="TONBPROTEIN"/>
</dbReference>
<dbReference type="PANTHER" id="PTHR34978:SF3">
    <property type="entry name" value="SLR0241 PROTEIN"/>
    <property type="match status" value="1"/>
</dbReference>
<dbReference type="InterPro" id="IPR037682">
    <property type="entry name" value="TonB_C"/>
</dbReference>
<keyword evidence="5" id="KW-1003">Cell membrane</keyword>
<dbReference type="Pfam" id="PF05569">
    <property type="entry name" value="Peptidase_M56"/>
    <property type="match status" value="1"/>
</dbReference>
<dbReference type="InterPro" id="IPR052173">
    <property type="entry name" value="Beta-lactam_resp_regulator"/>
</dbReference>
<dbReference type="GO" id="GO:0030288">
    <property type="term" value="C:outer membrane-bounded periplasmic space"/>
    <property type="evidence" value="ECO:0007669"/>
    <property type="project" value="InterPro"/>
</dbReference>
<dbReference type="GO" id="GO:0055085">
    <property type="term" value="P:transmembrane transport"/>
    <property type="evidence" value="ECO:0007669"/>
    <property type="project" value="InterPro"/>
</dbReference>
<keyword evidence="3 5" id="KW-1133">Transmembrane helix</keyword>
<dbReference type="RefSeq" id="WP_039218413.1">
    <property type="nucleotide sequence ID" value="NZ_JWLW01000012.1"/>
</dbReference>
<sequence length="413" mass="45956">MIDWIVAQQGILSVVLVLLMVCEHFFTHKIGASLTYKLWALIPGCLIVNNLPMSLVNMPSNSFTRYVVGVKPTIETAEFETVLFIWLTGASVITAYVLMHHIKIWASIGKQRAIHTNAYYSNKTTTPMLFGFISPKVLIPFSFKSVFSTKQQALVLEHENIHRKHHDHLWNMSALIIAIVFWFNPLVWLALKSFRINQELACDHAVLKDKTDNEKLIYAKALVQCAEHGSNALHFTRGLYPTFGEKRTMIKRLNAIKQPMRNNKVLAAGVLSVAALLTINTALANAPVAETKSEAKINEASPVKRVPPTYPEKAAQENVEGFVVLSFDITETGATDNVKVVKSVPAGVFDKSAKVALKQWEYKPRIQGGKGVRQTGLLVQLDYQLGTSLDTASVEKNASPDVERIIVPPKQSK</sequence>
<dbReference type="GO" id="GO:0015031">
    <property type="term" value="P:protein transport"/>
    <property type="evidence" value="ECO:0007669"/>
    <property type="project" value="UniProtKB-UniRule"/>
</dbReference>
<evidence type="ECO:0000313" key="7">
    <source>
        <dbReference type="EMBL" id="KHT54166.1"/>
    </source>
</evidence>
<dbReference type="GO" id="GO:0031992">
    <property type="term" value="F:energy transducer activity"/>
    <property type="evidence" value="ECO:0007669"/>
    <property type="project" value="InterPro"/>
</dbReference>
<dbReference type="SUPFAM" id="SSF74653">
    <property type="entry name" value="TolA/TonB C-terminal domain"/>
    <property type="match status" value="1"/>
</dbReference>
<dbReference type="GO" id="GO:0005886">
    <property type="term" value="C:plasma membrane"/>
    <property type="evidence" value="ECO:0007669"/>
    <property type="project" value="UniProtKB-SubCell"/>
</dbReference>
<feature type="transmembrane region" description="Helical" evidence="5">
    <location>
        <begin position="6"/>
        <end position="26"/>
    </location>
</feature>
<dbReference type="InterPro" id="IPR003538">
    <property type="entry name" value="TonB"/>
</dbReference>
<evidence type="ECO:0000256" key="2">
    <source>
        <dbReference type="ARBA" id="ARBA00022692"/>
    </source>
</evidence>
<comment type="function">
    <text evidence="5">Interacts with outer membrane receptor proteins that carry out high-affinity binding and energy dependent uptake into the periplasmic space of specific substrates. It could act to transduce energy from the cytoplasmic membrane to specific energy-requiring processes in the outer membrane, resulting in the release into the periplasm of ligands bound by these outer membrane proteins.</text>
</comment>
<keyword evidence="5" id="KW-0735">Signal-anchor</keyword>
<evidence type="ECO:0000256" key="3">
    <source>
        <dbReference type="ARBA" id="ARBA00022989"/>
    </source>
</evidence>
<dbReference type="GO" id="GO:0015891">
    <property type="term" value="P:siderophore transport"/>
    <property type="evidence" value="ECO:0007669"/>
    <property type="project" value="InterPro"/>
</dbReference>
<evidence type="ECO:0000259" key="6">
    <source>
        <dbReference type="PROSITE" id="PS52015"/>
    </source>
</evidence>
<keyword evidence="8" id="KW-1185">Reference proteome</keyword>
<dbReference type="InterPro" id="IPR008756">
    <property type="entry name" value="Peptidase_M56"/>
</dbReference>
<proteinExistence type="inferred from homology"/>
<dbReference type="Proteomes" id="UP000031197">
    <property type="component" value="Unassembled WGS sequence"/>
</dbReference>
<feature type="domain" description="TonB C-terminal" evidence="6">
    <location>
        <begin position="295"/>
        <end position="392"/>
    </location>
</feature>
<comment type="caution">
    <text evidence="7">The sequence shown here is derived from an EMBL/GenBank/DDBJ whole genome shotgun (WGS) entry which is preliminary data.</text>
</comment>
<dbReference type="Gene3D" id="3.30.1150.10">
    <property type="match status" value="1"/>
</dbReference>
<evidence type="ECO:0000256" key="4">
    <source>
        <dbReference type="ARBA" id="ARBA00023136"/>
    </source>
</evidence>
<dbReference type="CDD" id="cd07341">
    <property type="entry name" value="M56_BlaR1_MecR1_like"/>
    <property type="match status" value="1"/>
</dbReference>
<dbReference type="NCBIfam" id="TIGR01352">
    <property type="entry name" value="tonB_Cterm"/>
    <property type="match status" value="1"/>
</dbReference>
<evidence type="ECO:0000313" key="8">
    <source>
        <dbReference type="Proteomes" id="UP000031197"/>
    </source>
</evidence>
<comment type="similarity">
    <text evidence="5">Belongs to the TonB family.</text>
</comment>
<dbReference type="EMBL" id="JWLW01000012">
    <property type="protein sequence ID" value="KHT54166.1"/>
    <property type="molecule type" value="Genomic_DNA"/>
</dbReference>
<keyword evidence="4 5" id="KW-0472">Membrane</keyword>
<reference evidence="7 8" key="1">
    <citation type="submission" date="2014-12" db="EMBL/GenBank/DDBJ databases">
        <title>Genome sequencing of Alteromonas marina AD001.</title>
        <authorList>
            <person name="Adrian T.G.S."/>
            <person name="Chan K.G."/>
        </authorList>
    </citation>
    <scope>NUCLEOTIDE SEQUENCE [LARGE SCALE GENOMIC DNA]</scope>
    <source>
        <strain evidence="7 8">AD001</strain>
    </source>
</reference>
<evidence type="ECO:0000256" key="5">
    <source>
        <dbReference type="RuleBase" id="RU362123"/>
    </source>
</evidence>
<organism evidence="7 8">
    <name type="scientific">Alteromonas marina</name>
    <dbReference type="NCBI Taxonomy" id="203795"/>
    <lineage>
        <taxon>Bacteria</taxon>
        <taxon>Pseudomonadati</taxon>
        <taxon>Pseudomonadota</taxon>
        <taxon>Gammaproteobacteria</taxon>
        <taxon>Alteromonadales</taxon>
        <taxon>Alteromonadaceae</taxon>
        <taxon>Alteromonas/Salinimonas group</taxon>
        <taxon>Alteromonas</taxon>
    </lineage>
</organism>
<keyword evidence="2 5" id="KW-0812">Transmembrane</keyword>
<keyword evidence="5" id="KW-0813">Transport</keyword>
<dbReference type="AlphaFoldDB" id="A0A0B3XX18"/>
<evidence type="ECO:0000256" key="1">
    <source>
        <dbReference type="ARBA" id="ARBA00004167"/>
    </source>
</evidence>
<gene>
    <name evidence="7" type="ORF">RJ41_06415</name>
</gene>
<dbReference type="PROSITE" id="PS52015">
    <property type="entry name" value="TONB_CTD"/>
    <property type="match status" value="1"/>
</dbReference>
<dbReference type="OrthoDB" id="1628901at2"/>
<feature type="transmembrane region" description="Helical" evidence="5">
    <location>
        <begin position="169"/>
        <end position="191"/>
    </location>
</feature>
<protein>
    <recommendedName>
        <fullName evidence="5">Protein TonB</fullName>
    </recommendedName>
</protein>
<comment type="subcellular location">
    <subcellularLocation>
        <location evidence="5">Cell inner membrane</location>
        <topology evidence="5">Single-pass membrane protein</topology>
        <orientation evidence="5">Periplasmic side</orientation>
    </subcellularLocation>
    <subcellularLocation>
        <location evidence="1">Membrane</location>
        <topology evidence="1">Single-pass membrane protein</topology>
    </subcellularLocation>
</comment>
<keyword evidence="5" id="KW-0653">Protein transport</keyword>
<dbReference type="PANTHER" id="PTHR34978">
    <property type="entry name" value="POSSIBLE SENSOR-TRANSDUCER PROTEIN BLAR"/>
    <property type="match status" value="1"/>
</dbReference>
<keyword evidence="5" id="KW-0997">Cell inner membrane</keyword>
<feature type="transmembrane region" description="Helical" evidence="5">
    <location>
        <begin position="83"/>
        <end position="102"/>
    </location>
</feature>